<feature type="compositionally biased region" description="Polar residues" evidence="1">
    <location>
        <begin position="163"/>
        <end position="173"/>
    </location>
</feature>
<dbReference type="Pfam" id="PF12092">
    <property type="entry name" value="DUF3568"/>
    <property type="match status" value="1"/>
</dbReference>
<comment type="caution">
    <text evidence="3">The sequence shown here is derived from an EMBL/GenBank/DDBJ whole genome shotgun (WGS) entry which is preliminary data.</text>
</comment>
<proteinExistence type="predicted"/>
<dbReference type="InterPro" id="IPR021952">
    <property type="entry name" value="Flpp3-like"/>
</dbReference>
<protein>
    <recommendedName>
        <fullName evidence="5">Lipoprotein</fullName>
    </recommendedName>
</protein>
<keyword evidence="4" id="KW-1185">Reference proteome</keyword>
<feature type="region of interest" description="Disordered" evidence="1">
    <location>
        <begin position="144"/>
        <end position="188"/>
    </location>
</feature>
<gene>
    <name evidence="3" type="ORF">DSM101010T_33580</name>
</gene>
<name>A0A7J0BMI7_9BACT</name>
<keyword evidence="2" id="KW-0732">Signal</keyword>
<dbReference type="EMBL" id="BLVO01000016">
    <property type="protein sequence ID" value="GFM34993.1"/>
    <property type="molecule type" value="Genomic_DNA"/>
</dbReference>
<feature type="signal peptide" evidence="2">
    <location>
        <begin position="1"/>
        <end position="26"/>
    </location>
</feature>
<evidence type="ECO:0000256" key="1">
    <source>
        <dbReference type="SAM" id="MobiDB-lite"/>
    </source>
</evidence>
<feature type="chain" id="PRO_5029866207" description="Lipoprotein" evidence="2">
    <location>
        <begin position="27"/>
        <end position="188"/>
    </location>
</feature>
<evidence type="ECO:0008006" key="5">
    <source>
        <dbReference type="Google" id="ProtNLM"/>
    </source>
</evidence>
<sequence>MRHFRICLTILALCLLLLQTGCVVTAVGLAAAGVATAKQTMEDVVERSYPQPYWCVYRATHAALREMAINVDNIAPEEKGDIFTAKTTDYPVIIELTRITDNVTKVRVDAGKNIFQQDQATATAVADAIHDIIERNLQAGMVMPPPPPCTTVSSTQQPGTCPPANSEQTNTESKQSHSDKQHHLISND</sequence>
<evidence type="ECO:0000256" key="2">
    <source>
        <dbReference type="SAM" id="SignalP"/>
    </source>
</evidence>
<dbReference type="AlphaFoldDB" id="A0A7J0BMI7"/>
<reference evidence="3 4" key="1">
    <citation type="submission" date="2020-05" db="EMBL/GenBank/DDBJ databases">
        <title>Draft genome sequence of Desulfovibrio sp. strain HN2T.</title>
        <authorList>
            <person name="Ueno A."/>
            <person name="Tamazawa S."/>
            <person name="Tamamura S."/>
            <person name="Murakami T."/>
            <person name="Kiyama T."/>
            <person name="Inomata H."/>
            <person name="Amano Y."/>
            <person name="Miyakawa K."/>
            <person name="Tamaki H."/>
            <person name="Naganuma T."/>
            <person name="Kaneko K."/>
        </authorList>
    </citation>
    <scope>NUCLEOTIDE SEQUENCE [LARGE SCALE GENOMIC DNA]</scope>
    <source>
        <strain evidence="3 4">HN2</strain>
    </source>
</reference>
<organism evidence="3 4">
    <name type="scientific">Desulfovibrio subterraneus</name>
    <dbReference type="NCBI Taxonomy" id="2718620"/>
    <lineage>
        <taxon>Bacteria</taxon>
        <taxon>Pseudomonadati</taxon>
        <taxon>Thermodesulfobacteriota</taxon>
        <taxon>Desulfovibrionia</taxon>
        <taxon>Desulfovibrionales</taxon>
        <taxon>Desulfovibrionaceae</taxon>
        <taxon>Desulfovibrio</taxon>
    </lineage>
</organism>
<evidence type="ECO:0000313" key="4">
    <source>
        <dbReference type="Proteomes" id="UP000503840"/>
    </source>
</evidence>
<evidence type="ECO:0000313" key="3">
    <source>
        <dbReference type="EMBL" id="GFM34993.1"/>
    </source>
</evidence>
<accession>A0A7J0BMI7</accession>
<dbReference type="Proteomes" id="UP000503840">
    <property type="component" value="Unassembled WGS sequence"/>
</dbReference>
<dbReference type="RefSeq" id="WP_174406634.1">
    <property type="nucleotide sequence ID" value="NZ_BLVO01000016.1"/>
</dbReference>